<protein>
    <submittedName>
        <fullName evidence="2">Uncharacterized protein</fullName>
    </submittedName>
</protein>
<keyword evidence="1" id="KW-0472">Membrane</keyword>
<feature type="transmembrane region" description="Helical" evidence="1">
    <location>
        <begin position="58"/>
        <end position="77"/>
    </location>
</feature>
<evidence type="ECO:0000313" key="2">
    <source>
        <dbReference type="EMBL" id="MBB4246468.1"/>
    </source>
</evidence>
<evidence type="ECO:0000256" key="1">
    <source>
        <dbReference type="SAM" id="Phobius"/>
    </source>
</evidence>
<sequence>MLVTRGKTAINLCEMTFLAESSTLSQQKFSVEIRMADAPALKLRRVFRTPDPTGEGRVFLAMILLPPSLVVIPITPIV</sequence>
<evidence type="ECO:0000313" key="3">
    <source>
        <dbReference type="Proteomes" id="UP000587070"/>
    </source>
</evidence>
<organism evidence="2 3">
    <name type="scientific">Rhodocyclus tenuis</name>
    <name type="common">Rhodospirillum tenue</name>
    <dbReference type="NCBI Taxonomy" id="1066"/>
    <lineage>
        <taxon>Bacteria</taxon>
        <taxon>Pseudomonadati</taxon>
        <taxon>Pseudomonadota</taxon>
        <taxon>Betaproteobacteria</taxon>
        <taxon>Rhodocyclales</taxon>
        <taxon>Rhodocyclaceae</taxon>
        <taxon>Rhodocyclus</taxon>
    </lineage>
</organism>
<comment type="caution">
    <text evidence="2">The sequence shown here is derived from an EMBL/GenBank/DDBJ whole genome shotgun (WGS) entry which is preliminary data.</text>
</comment>
<dbReference type="Proteomes" id="UP000587070">
    <property type="component" value="Unassembled WGS sequence"/>
</dbReference>
<dbReference type="EMBL" id="JACIGE010000002">
    <property type="protein sequence ID" value="MBB4246468.1"/>
    <property type="molecule type" value="Genomic_DNA"/>
</dbReference>
<keyword evidence="3" id="KW-1185">Reference proteome</keyword>
<gene>
    <name evidence="2" type="ORF">GGD90_000825</name>
</gene>
<reference evidence="2 3" key="1">
    <citation type="submission" date="2020-08" db="EMBL/GenBank/DDBJ databases">
        <title>Genome sequencing of Purple Non-Sulfur Bacteria from various extreme environments.</title>
        <authorList>
            <person name="Mayer M."/>
        </authorList>
    </citation>
    <scope>NUCLEOTIDE SEQUENCE [LARGE SCALE GENOMIC DNA]</scope>
    <source>
        <strain evidence="2 3">2761</strain>
    </source>
</reference>
<dbReference type="AlphaFoldDB" id="A0A840G6Y2"/>
<proteinExistence type="predicted"/>
<keyword evidence="1" id="KW-1133">Transmembrane helix</keyword>
<keyword evidence="1" id="KW-0812">Transmembrane</keyword>
<accession>A0A840G6Y2</accession>
<name>A0A840G6Y2_RHOTE</name>